<dbReference type="InterPro" id="IPR000160">
    <property type="entry name" value="GGDEF_dom"/>
</dbReference>
<dbReference type="Gene3D" id="3.30.70.270">
    <property type="match status" value="1"/>
</dbReference>
<dbReference type="EC" id="2.7.7.65" evidence="1"/>
<keyword evidence="3" id="KW-0812">Transmembrane</keyword>
<evidence type="ECO:0000313" key="9">
    <source>
        <dbReference type="Proteomes" id="UP000295506"/>
    </source>
</evidence>
<dbReference type="RefSeq" id="WP_066799476.1">
    <property type="nucleotide sequence ID" value="NZ_CP014206.1"/>
</dbReference>
<dbReference type="GO" id="GO:0052621">
    <property type="term" value="F:diguanylate cyclase activity"/>
    <property type="evidence" value="ECO:0007669"/>
    <property type="project" value="UniProtKB-EC"/>
</dbReference>
<feature type="domain" description="GGDEF" evidence="5">
    <location>
        <begin position="269"/>
        <end position="400"/>
    </location>
</feature>
<dbReference type="InterPro" id="IPR029787">
    <property type="entry name" value="Nucleotide_cyclase"/>
</dbReference>
<comment type="catalytic activity">
    <reaction evidence="2">
        <text>2 GTP = 3',3'-c-di-GMP + 2 diphosphate</text>
        <dbReference type="Rhea" id="RHEA:24898"/>
        <dbReference type="ChEBI" id="CHEBI:33019"/>
        <dbReference type="ChEBI" id="CHEBI:37565"/>
        <dbReference type="ChEBI" id="CHEBI:58805"/>
        <dbReference type="EC" id="2.7.7.65"/>
    </reaction>
</comment>
<dbReference type="GO" id="GO:0043709">
    <property type="term" value="P:cell adhesion involved in single-species biofilm formation"/>
    <property type="evidence" value="ECO:0007669"/>
    <property type="project" value="TreeGrafter"/>
</dbReference>
<dbReference type="AlphaFoldDB" id="A0A140D9N1"/>
<sequence>MRIQSKFTLSHLIVGLLSCVLAGGVAYQLIKGEYETRSLRRGYDAFKTELAGYVLAHGSLNNALATEPFEEYVERMRTAGTLPALATDAPAYRFLGLDGKGVVVFPAGGYKIGDVLPEEVLAASEPVRTANGIEAYAVPIGDEILGRGDGGLMSVVTGSLAWGALAAVAASLLLAVGLGRGMTVRLRDLANAVRAMRRSPEELFQMEVVPGDETGDLAEAYNAMSRELAQARVDVRELSVRDPLTGLYNRRAFEEQASTFFESCKRYGQSMSVMMGDLDHFRVLNETFSHEVGDLVLEQVAKLILENSRKSDVVARYGGEEFVVLYTNTSRDKAAIACENIRRAVESFDWEQYHPGLAVTISIGLADNTDLSSTGSMLTRADQYLSAAKAGGRNRLAGAE</sequence>
<proteinExistence type="predicted"/>
<keyword evidence="3" id="KW-0472">Membrane</keyword>
<keyword evidence="3" id="KW-1133">Transmembrane helix</keyword>
<dbReference type="CDD" id="cd01949">
    <property type="entry name" value="GGDEF"/>
    <property type="match status" value="1"/>
</dbReference>
<dbReference type="PANTHER" id="PTHR45138">
    <property type="entry name" value="REGULATORY COMPONENTS OF SENSORY TRANSDUCTION SYSTEM"/>
    <property type="match status" value="1"/>
</dbReference>
<evidence type="ECO:0000259" key="5">
    <source>
        <dbReference type="PROSITE" id="PS50887"/>
    </source>
</evidence>
<dbReference type="GO" id="GO:0007165">
    <property type="term" value="P:signal transduction"/>
    <property type="evidence" value="ECO:0007669"/>
    <property type="project" value="InterPro"/>
</dbReference>
<dbReference type="InterPro" id="IPR043128">
    <property type="entry name" value="Rev_trsase/Diguanyl_cyclase"/>
</dbReference>
<dbReference type="OrthoDB" id="5457582at2"/>
<evidence type="ECO:0000256" key="1">
    <source>
        <dbReference type="ARBA" id="ARBA00012528"/>
    </source>
</evidence>
<feature type="domain" description="HAMP" evidence="4">
    <location>
        <begin position="180"/>
        <end position="233"/>
    </location>
</feature>
<dbReference type="EMBL" id="CP014206">
    <property type="protein sequence ID" value="AMK09898.1"/>
    <property type="molecule type" value="Genomic_DNA"/>
</dbReference>
<evidence type="ECO:0000313" key="8">
    <source>
        <dbReference type="Proteomes" id="UP000055611"/>
    </source>
</evidence>
<reference evidence="6 8" key="1">
    <citation type="journal article" date="2016" name="Front. Microbiol.">
        <title>Genome Sequence of the Piezophilic, Mesophilic Sulfate-Reducing Bacterium Desulfovibrio indicus J2T.</title>
        <authorList>
            <person name="Cao J."/>
            <person name="Maignien L."/>
            <person name="Shao Z."/>
            <person name="Alain K."/>
            <person name="Jebbar M."/>
        </authorList>
    </citation>
    <scope>NUCLEOTIDE SEQUENCE [LARGE SCALE GENOMIC DNA]</scope>
    <source>
        <strain evidence="6 8">J2</strain>
    </source>
</reference>
<dbReference type="Gene3D" id="6.10.340.10">
    <property type="match status" value="1"/>
</dbReference>
<reference evidence="7 9" key="2">
    <citation type="submission" date="2019-03" db="EMBL/GenBank/DDBJ databases">
        <title>Genomic Encyclopedia of Type Strains, Phase IV (KMG-IV): sequencing the most valuable type-strain genomes for metagenomic binning, comparative biology and taxonomic classification.</title>
        <authorList>
            <person name="Goeker M."/>
        </authorList>
    </citation>
    <scope>NUCLEOTIDE SEQUENCE [LARGE SCALE GENOMIC DNA]</scope>
    <source>
        <strain evidence="7 9">DSM 101483</strain>
    </source>
</reference>
<evidence type="ECO:0000259" key="4">
    <source>
        <dbReference type="PROSITE" id="PS50885"/>
    </source>
</evidence>
<organism evidence="7 9">
    <name type="scientific">Pseudodesulfovibrio indicus</name>
    <dbReference type="NCBI Taxonomy" id="1716143"/>
    <lineage>
        <taxon>Bacteria</taxon>
        <taxon>Pseudomonadati</taxon>
        <taxon>Thermodesulfobacteriota</taxon>
        <taxon>Desulfovibrionia</taxon>
        <taxon>Desulfovibrionales</taxon>
        <taxon>Desulfovibrionaceae</taxon>
    </lineage>
</organism>
<dbReference type="Proteomes" id="UP000055611">
    <property type="component" value="Chromosome"/>
</dbReference>
<dbReference type="NCBIfam" id="TIGR00254">
    <property type="entry name" value="GGDEF"/>
    <property type="match status" value="1"/>
</dbReference>
<keyword evidence="8" id="KW-1185">Reference proteome</keyword>
<dbReference type="GO" id="GO:1902201">
    <property type="term" value="P:negative regulation of bacterial-type flagellum-dependent cell motility"/>
    <property type="evidence" value="ECO:0007669"/>
    <property type="project" value="TreeGrafter"/>
</dbReference>
<dbReference type="GO" id="GO:0005886">
    <property type="term" value="C:plasma membrane"/>
    <property type="evidence" value="ECO:0007669"/>
    <property type="project" value="TreeGrafter"/>
</dbReference>
<dbReference type="PANTHER" id="PTHR45138:SF9">
    <property type="entry name" value="DIGUANYLATE CYCLASE DGCM-RELATED"/>
    <property type="match status" value="1"/>
</dbReference>
<gene>
    <name evidence="6" type="ORF">AWY79_01615</name>
    <name evidence="7" type="ORF">EDC59_10886</name>
</gene>
<dbReference type="SUPFAM" id="SSF55073">
    <property type="entry name" value="Nucleotide cyclase"/>
    <property type="match status" value="1"/>
</dbReference>
<feature type="transmembrane region" description="Helical" evidence="3">
    <location>
        <begin position="160"/>
        <end position="179"/>
    </location>
</feature>
<dbReference type="InterPro" id="IPR003660">
    <property type="entry name" value="HAMP_dom"/>
</dbReference>
<protein>
    <recommendedName>
        <fullName evidence="1">diguanylate cyclase</fullName>
        <ecNumber evidence="1">2.7.7.65</ecNumber>
    </recommendedName>
</protein>
<evidence type="ECO:0000256" key="2">
    <source>
        <dbReference type="ARBA" id="ARBA00034247"/>
    </source>
</evidence>
<evidence type="ECO:0000256" key="3">
    <source>
        <dbReference type="SAM" id="Phobius"/>
    </source>
</evidence>
<dbReference type="FunFam" id="3.30.70.270:FF:000001">
    <property type="entry name" value="Diguanylate cyclase domain protein"/>
    <property type="match status" value="1"/>
</dbReference>
<dbReference type="EMBL" id="SOBK01000008">
    <property type="protein sequence ID" value="TDT87421.1"/>
    <property type="molecule type" value="Genomic_DNA"/>
</dbReference>
<name>A0A140D9N1_9BACT</name>
<evidence type="ECO:0000313" key="6">
    <source>
        <dbReference type="EMBL" id="AMK09898.1"/>
    </source>
</evidence>
<dbReference type="InterPro" id="IPR050469">
    <property type="entry name" value="Diguanylate_Cyclase"/>
</dbReference>
<dbReference type="Proteomes" id="UP000295506">
    <property type="component" value="Unassembled WGS sequence"/>
</dbReference>
<feature type="transmembrane region" description="Helical" evidence="3">
    <location>
        <begin position="12"/>
        <end position="30"/>
    </location>
</feature>
<dbReference type="PROSITE" id="PS50887">
    <property type="entry name" value="GGDEF"/>
    <property type="match status" value="1"/>
</dbReference>
<evidence type="ECO:0000313" key="7">
    <source>
        <dbReference type="EMBL" id="TDT87421.1"/>
    </source>
</evidence>
<dbReference type="KEGG" id="dej:AWY79_01615"/>
<accession>A0A140D9N1</accession>
<dbReference type="Pfam" id="PF00990">
    <property type="entry name" value="GGDEF"/>
    <property type="match status" value="1"/>
</dbReference>
<dbReference type="PROSITE" id="PS51257">
    <property type="entry name" value="PROKAR_LIPOPROTEIN"/>
    <property type="match status" value="1"/>
</dbReference>
<dbReference type="PROSITE" id="PS50885">
    <property type="entry name" value="HAMP"/>
    <property type="match status" value="1"/>
</dbReference>
<dbReference type="SMART" id="SM00267">
    <property type="entry name" value="GGDEF"/>
    <property type="match status" value="1"/>
</dbReference>
<dbReference type="SMART" id="SM00304">
    <property type="entry name" value="HAMP"/>
    <property type="match status" value="1"/>
</dbReference>